<organism evidence="10 11">
    <name type="scientific">Actinomadura graeca</name>
    <dbReference type="NCBI Taxonomy" id="2750812"/>
    <lineage>
        <taxon>Bacteria</taxon>
        <taxon>Bacillati</taxon>
        <taxon>Actinomycetota</taxon>
        <taxon>Actinomycetes</taxon>
        <taxon>Streptosporangiales</taxon>
        <taxon>Thermomonosporaceae</taxon>
        <taxon>Actinomadura</taxon>
    </lineage>
</organism>
<evidence type="ECO:0000256" key="3">
    <source>
        <dbReference type="ARBA" id="ARBA00006263"/>
    </source>
</evidence>
<dbReference type="NCBIfam" id="NF002276">
    <property type="entry name" value="PRK01209.1-4"/>
    <property type="match status" value="1"/>
</dbReference>
<name>A0ABX8R9I2_9ACTN</name>
<comment type="pathway">
    <text evidence="2 9">Cofactor biosynthesis; adenosylcobalamin biosynthesis.</text>
</comment>
<dbReference type="NCBIfam" id="TIGR00380">
    <property type="entry name" value="cobal_cbiB"/>
    <property type="match status" value="1"/>
</dbReference>
<evidence type="ECO:0000256" key="7">
    <source>
        <dbReference type="ARBA" id="ARBA00022989"/>
    </source>
</evidence>
<dbReference type="HAMAP" id="MF_00024">
    <property type="entry name" value="CobD_CbiB"/>
    <property type="match status" value="1"/>
</dbReference>
<sequence length="303" mass="31157">MRVSPEGLLLGVALDALFGDPRRGHPVAGFGRVASWVEKKVYSDSRGRGVLYTGLLVGGVVAGGVVVERGVPGEFSRALVTGVVTWAVLGGTSLGREGRLMASALERGDVEAARGRLSHLCARDPEGLGSAELARATVESVAENTSDAAIAPLLWGAVAGVPGLVAYRAVNTLDAMVGYRNARYERFGWAAARLDDVANWVPARVTGLLTVVCSGSGEAWRVLRRDGGNHPSPNAGRCEAAFAGALGVTLGGANSYGGEVERRPGMGDGPAPGVADVRRAVRLSGRVALAAAGVAAAVAWVRR</sequence>
<protein>
    <recommendedName>
        <fullName evidence="9">Cobalamin biosynthesis protein CobD</fullName>
    </recommendedName>
</protein>
<dbReference type="InterPro" id="IPR004485">
    <property type="entry name" value="Cobalamin_biosynth_CobD/CbiB"/>
</dbReference>
<accession>A0ABX8R9I2</accession>
<evidence type="ECO:0000256" key="8">
    <source>
        <dbReference type="ARBA" id="ARBA00023136"/>
    </source>
</evidence>
<comment type="function">
    <text evidence="9">Converts cobyric acid to cobinamide by the addition of aminopropanol on the F carboxylic group.</text>
</comment>
<evidence type="ECO:0000256" key="4">
    <source>
        <dbReference type="ARBA" id="ARBA00022475"/>
    </source>
</evidence>
<comment type="subcellular location">
    <subcellularLocation>
        <location evidence="1 9">Cell membrane</location>
        <topology evidence="1 9">Multi-pass membrane protein</topology>
    </subcellularLocation>
</comment>
<keyword evidence="5 9" id="KW-0169">Cobalamin biosynthesis</keyword>
<reference evidence="10" key="1">
    <citation type="submission" date="2020-07" db="EMBL/GenBank/DDBJ databases">
        <authorList>
            <person name="Tarantini F.S."/>
            <person name="Hong K.W."/>
            <person name="Chan K.G."/>
        </authorList>
    </citation>
    <scope>NUCLEOTIDE SEQUENCE</scope>
    <source>
        <strain evidence="10">32-07</strain>
    </source>
</reference>
<keyword evidence="6 9" id="KW-0812">Transmembrane</keyword>
<evidence type="ECO:0000256" key="1">
    <source>
        <dbReference type="ARBA" id="ARBA00004651"/>
    </source>
</evidence>
<evidence type="ECO:0000313" key="11">
    <source>
        <dbReference type="Proteomes" id="UP001049518"/>
    </source>
</evidence>
<keyword evidence="7 9" id="KW-1133">Transmembrane helix</keyword>
<keyword evidence="4 9" id="KW-1003">Cell membrane</keyword>
<gene>
    <name evidence="9" type="primary">cobD</name>
    <name evidence="10" type="ORF">AGRA3207_001900</name>
</gene>
<evidence type="ECO:0000256" key="6">
    <source>
        <dbReference type="ARBA" id="ARBA00022692"/>
    </source>
</evidence>
<comment type="similarity">
    <text evidence="3 9">Belongs to the CobD/CbiB family.</text>
</comment>
<evidence type="ECO:0000256" key="5">
    <source>
        <dbReference type="ARBA" id="ARBA00022573"/>
    </source>
</evidence>
<dbReference type="PANTHER" id="PTHR34308">
    <property type="entry name" value="COBALAMIN BIOSYNTHESIS PROTEIN CBIB"/>
    <property type="match status" value="1"/>
</dbReference>
<dbReference type="Proteomes" id="UP001049518">
    <property type="component" value="Chromosome"/>
</dbReference>
<dbReference type="PANTHER" id="PTHR34308:SF1">
    <property type="entry name" value="COBALAMIN BIOSYNTHESIS PROTEIN CBIB"/>
    <property type="match status" value="1"/>
</dbReference>
<evidence type="ECO:0000256" key="2">
    <source>
        <dbReference type="ARBA" id="ARBA00004953"/>
    </source>
</evidence>
<dbReference type="EMBL" id="CP059572">
    <property type="protein sequence ID" value="QXJ26427.1"/>
    <property type="molecule type" value="Genomic_DNA"/>
</dbReference>
<proteinExistence type="inferred from homology"/>
<evidence type="ECO:0000313" key="10">
    <source>
        <dbReference type="EMBL" id="QXJ26427.1"/>
    </source>
</evidence>
<keyword evidence="8 9" id="KW-0472">Membrane</keyword>
<evidence type="ECO:0000256" key="9">
    <source>
        <dbReference type="HAMAP-Rule" id="MF_00024"/>
    </source>
</evidence>
<keyword evidence="11" id="KW-1185">Reference proteome</keyword>
<dbReference type="Pfam" id="PF03186">
    <property type="entry name" value="CobD_Cbib"/>
    <property type="match status" value="1"/>
</dbReference>